<dbReference type="Pfam" id="PF00078">
    <property type="entry name" value="RVT_1"/>
    <property type="match status" value="1"/>
</dbReference>
<protein>
    <recommendedName>
        <fullName evidence="1">Reverse transcriptase domain-containing protein</fullName>
    </recommendedName>
</protein>
<dbReference type="VEuPathDB" id="VectorBase:ISCW006585"/>
<feature type="non-terminal residue" evidence="2">
    <location>
        <position position="129"/>
    </location>
</feature>
<dbReference type="InParanoid" id="B7PLJ1"/>
<dbReference type="VEuPathDB" id="VectorBase:ISCI006585"/>
<sequence>LRQAVSSMLHSGVVEETTRGPFLSPIQVVPKNDKESPFVLNCSALTPHLQAPKFQLPPLPIALQVNPLPKYPFFTKLDLAEAYYHCGLHESARRLTTFRLDGRYYRFTVVPFGVRPAPFITQMLANALT</sequence>
<accession>B7PLJ1</accession>
<dbReference type="InterPro" id="IPR052055">
    <property type="entry name" value="Hepadnavirus_pol/RT"/>
</dbReference>
<name>B7PLJ1_IXOSC</name>
<dbReference type="Gene3D" id="3.10.10.10">
    <property type="entry name" value="HIV Type 1 Reverse Transcriptase, subunit A, domain 1"/>
    <property type="match status" value="1"/>
</dbReference>
<feature type="domain" description="Reverse transcriptase" evidence="1">
    <location>
        <begin position="1"/>
        <end position="129"/>
    </location>
</feature>
<dbReference type="EMBL" id="ABJB010964810">
    <property type="status" value="NOT_ANNOTATED_CDS"/>
    <property type="molecule type" value="Genomic_DNA"/>
</dbReference>
<dbReference type="PANTHER" id="PTHR33050:SF7">
    <property type="entry name" value="RIBONUCLEASE H"/>
    <property type="match status" value="1"/>
</dbReference>
<dbReference type="EMBL" id="DS740855">
    <property type="protein sequence ID" value="EEC07463.1"/>
    <property type="molecule type" value="Genomic_DNA"/>
</dbReference>
<dbReference type="InterPro" id="IPR043502">
    <property type="entry name" value="DNA/RNA_pol_sf"/>
</dbReference>
<keyword evidence="4" id="KW-1185">Reference proteome</keyword>
<dbReference type="PANTHER" id="PTHR33050">
    <property type="entry name" value="REVERSE TRANSCRIPTASE DOMAIN-CONTAINING PROTEIN"/>
    <property type="match status" value="1"/>
</dbReference>
<dbReference type="AlphaFoldDB" id="B7PLJ1"/>
<dbReference type="InterPro" id="IPR000477">
    <property type="entry name" value="RT_dom"/>
</dbReference>
<proteinExistence type="predicted"/>
<dbReference type="SUPFAM" id="SSF56672">
    <property type="entry name" value="DNA/RNA polymerases"/>
    <property type="match status" value="1"/>
</dbReference>
<gene>
    <name evidence="2" type="ORF">IscW_ISCW006585</name>
</gene>
<dbReference type="GO" id="GO:0071897">
    <property type="term" value="P:DNA biosynthetic process"/>
    <property type="evidence" value="ECO:0007669"/>
    <property type="project" value="UniProtKB-ARBA"/>
</dbReference>
<dbReference type="EnsemblMetazoa" id="ISCW006585-RA">
    <property type="protein sequence ID" value="ISCW006585-PA"/>
    <property type="gene ID" value="ISCW006585"/>
</dbReference>
<dbReference type="STRING" id="6945.B7PLJ1"/>
<dbReference type="PROSITE" id="PS50878">
    <property type="entry name" value="RT_POL"/>
    <property type="match status" value="1"/>
</dbReference>
<dbReference type="Proteomes" id="UP000001555">
    <property type="component" value="Unassembled WGS sequence"/>
</dbReference>
<reference evidence="3" key="2">
    <citation type="submission" date="2020-05" db="UniProtKB">
        <authorList>
            <consortium name="EnsemblMetazoa"/>
        </authorList>
    </citation>
    <scope>IDENTIFICATION</scope>
    <source>
        <strain evidence="3">wikel</strain>
    </source>
</reference>
<evidence type="ECO:0000313" key="2">
    <source>
        <dbReference type="EMBL" id="EEC07463.1"/>
    </source>
</evidence>
<organism>
    <name type="scientific">Ixodes scapularis</name>
    <name type="common">Black-legged tick</name>
    <name type="synonym">Deer tick</name>
    <dbReference type="NCBI Taxonomy" id="6945"/>
    <lineage>
        <taxon>Eukaryota</taxon>
        <taxon>Metazoa</taxon>
        <taxon>Ecdysozoa</taxon>
        <taxon>Arthropoda</taxon>
        <taxon>Chelicerata</taxon>
        <taxon>Arachnida</taxon>
        <taxon>Acari</taxon>
        <taxon>Parasitiformes</taxon>
        <taxon>Ixodida</taxon>
        <taxon>Ixodoidea</taxon>
        <taxon>Ixodidae</taxon>
        <taxon>Ixodinae</taxon>
        <taxon>Ixodes</taxon>
    </lineage>
</organism>
<feature type="non-terminal residue" evidence="2">
    <location>
        <position position="1"/>
    </location>
</feature>
<evidence type="ECO:0000259" key="1">
    <source>
        <dbReference type="PROSITE" id="PS50878"/>
    </source>
</evidence>
<dbReference type="PaxDb" id="6945-B7PLJ1"/>
<reference evidence="2 4" key="1">
    <citation type="submission" date="2008-03" db="EMBL/GenBank/DDBJ databases">
        <title>Annotation of Ixodes scapularis.</title>
        <authorList>
            <consortium name="Ixodes scapularis Genome Project Consortium"/>
            <person name="Caler E."/>
            <person name="Hannick L.I."/>
            <person name="Bidwell S."/>
            <person name="Joardar V."/>
            <person name="Thiagarajan M."/>
            <person name="Amedeo P."/>
            <person name="Galinsky K.J."/>
            <person name="Schobel S."/>
            <person name="Inman J."/>
            <person name="Hostetler J."/>
            <person name="Miller J."/>
            <person name="Hammond M."/>
            <person name="Megy K."/>
            <person name="Lawson D."/>
            <person name="Kodira C."/>
            <person name="Sutton G."/>
            <person name="Meyer J."/>
            <person name="Hill C.A."/>
            <person name="Birren B."/>
            <person name="Nene V."/>
            <person name="Collins F."/>
            <person name="Alarcon-Chaidez F."/>
            <person name="Wikel S."/>
            <person name="Strausberg R."/>
        </authorList>
    </citation>
    <scope>NUCLEOTIDE SEQUENCE [LARGE SCALE GENOMIC DNA]</scope>
    <source>
        <strain evidence="4">Wikel</strain>
        <strain evidence="2">Wikel colony</strain>
    </source>
</reference>
<evidence type="ECO:0000313" key="4">
    <source>
        <dbReference type="Proteomes" id="UP000001555"/>
    </source>
</evidence>
<evidence type="ECO:0000313" key="3">
    <source>
        <dbReference type="EnsemblMetazoa" id="ISCW006585-PA"/>
    </source>
</evidence>
<dbReference type="HOGENOM" id="CLU_1954177_0_0_1"/>